<evidence type="ECO:0000313" key="3">
    <source>
        <dbReference type="Proteomes" id="UP000184330"/>
    </source>
</evidence>
<dbReference type="InterPro" id="IPR002347">
    <property type="entry name" value="SDR_fam"/>
</dbReference>
<evidence type="ECO:0000256" key="1">
    <source>
        <dbReference type="ARBA" id="ARBA00023002"/>
    </source>
</evidence>
<dbReference type="AlphaFoldDB" id="A0A1L7XVI6"/>
<dbReference type="EMBL" id="FJOG01000064">
    <property type="protein sequence ID" value="CZR69041.1"/>
    <property type="molecule type" value="Genomic_DNA"/>
</dbReference>
<dbReference type="OrthoDB" id="542013at2759"/>
<dbReference type="Pfam" id="PF00106">
    <property type="entry name" value="adh_short"/>
    <property type="match status" value="1"/>
</dbReference>
<dbReference type="PRINTS" id="PR00081">
    <property type="entry name" value="GDHRDH"/>
</dbReference>
<dbReference type="SUPFAM" id="SSF51735">
    <property type="entry name" value="NAD(P)-binding Rossmann-fold domains"/>
    <property type="match status" value="1"/>
</dbReference>
<sequence length="336" mass="37054">MVNLNPFTYFHLPADFLGSFLASQFTTLPYPDADFKGQTIIVTGANVGLGLEAARHFVRLGASKVILGCRNKEKGDGAKRVIEVTTGRMNVVEVWQVDLSSYESVRHFCDRASKLERLDAVVENAGIATPTYEEAEGMESTITVNVISTFLMALLLLPKLRSDALKYNITPRLTIVASDAHEQASFREQFAPVIFTALKSSKYQSDRYNVSKLLEILTVRELGPAMTSSGKPKVILNTLTPGFCRSELMRHAAFPLNLLGWIGKLLIGRSTEMGSRTLVAAACAGEDTHGSYMTDCKVKDPSKWVRSEKGKEAQKRTYKELLGVLEEIEPGVTKNI</sequence>
<name>A0A1L7XVI6_9HELO</name>
<dbReference type="InterPro" id="IPR036291">
    <property type="entry name" value="NAD(P)-bd_dom_sf"/>
</dbReference>
<evidence type="ECO:0000313" key="2">
    <source>
        <dbReference type="EMBL" id="CZR69041.1"/>
    </source>
</evidence>
<proteinExistence type="predicted"/>
<protein>
    <submittedName>
        <fullName evidence="2">Related to enoyl-CoA hydratase/isomerase</fullName>
    </submittedName>
</protein>
<accession>A0A1L7XVI6</accession>
<dbReference type="GO" id="GO:0016491">
    <property type="term" value="F:oxidoreductase activity"/>
    <property type="evidence" value="ECO:0007669"/>
    <property type="project" value="UniProtKB-KW"/>
</dbReference>
<dbReference type="GO" id="GO:0016853">
    <property type="term" value="F:isomerase activity"/>
    <property type="evidence" value="ECO:0007669"/>
    <property type="project" value="UniProtKB-KW"/>
</dbReference>
<dbReference type="PANTHER" id="PTHR43157">
    <property type="entry name" value="PHOSPHATIDYLINOSITOL-GLYCAN BIOSYNTHESIS CLASS F PROTEIN-RELATED"/>
    <property type="match status" value="1"/>
</dbReference>
<keyword evidence="3" id="KW-1185">Reference proteome</keyword>
<organism evidence="2 3">
    <name type="scientific">Phialocephala subalpina</name>
    <dbReference type="NCBI Taxonomy" id="576137"/>
    <lineage>
        <taxon>Eukaryota</taxon>
        <taxon>Fungi</taxon>
        <taxon>Dikarya</taxon>
        <taxon>Ascomycota</taxon>
        <taxon>Pezizomycotina</taxon>
        <taxon>Leotiomycetes</taxon>
        <taxon>Helotiales</taxon>
        <taxon>Mollisiaceae</taxon>
        <taxon>Phialocephala</taxon>
        <taxon>Phialocephala fortinii species complex</taxon>
    </lineage>
</organism>
<dbReference type="STRING" id="576137.A0A1L7XVI6"/>
<dbReference type="Gene3D" id="3.40.50.720">
    <property type="entry name" value="NAD(P)-binding Rossmann-like Domain"/>
    <property type="match status" value="1"/>
</dbReference>
<dbReference type="PANTHER" id="PTHR43157:SF31">
    <property type="entry name" value="PHOSPHATIDYLINOSITOL-GLYCAN BIOSYNTHESIS CLASS F PROTEIN"/>
    <property type="match status" value="1"/>
</dbReference>
<keyword evidence="2" id="KW-0413">Isomerase</keyword>
<reference evidence="2 3" key="1">
    <citation type="submission" date="2016-03" db="EMBL/GenBank/DDBJ databases">
        <authorList>
            <person name="Ploux O."/>
        </authorList>
    </citation>
    <scope>NUCLEOTIDE SEQUENCE [LARGE SCALE GENOMIC DNA]</scope>
    <source>
        <strain evidence="2 3">UAMH 11012</strain>
    </source>
</reference>
<dbReference type="Proteomes" id="UP000184330">
    <property type="component" value="Unassembled WGS sequence"/>
</dbReference>
<keyword evidence="1" id="KW-0560">Oxidoreductase</keyword>
<gene>
    <name evidence="2" type="ORF">PAC_18942</name>
</gene>